<reference evidence="10" key="1">
    <citation type="journal article" date="2014" name="Int. J. Syst. Evol. Microbiol.">
        <title>Complete genome sequence of Corynebacterium casei LMG S-19264T (=DSM 44701T), isolated from a smear-ripened cheese.</title>
        <authorList>
            <consortium name="US DOE Joint Genome Institute (JGI-PGF)"/>
            <person name="Walter F."/>
            <person name="Albersmeier A."/>
            <person name="Kalinowski J."/>
            <person name="Ruckert C."/>
        </authorList>
    </citation>
    <scope>NUCLEOTIDE SEQUENCE</scope>
    <source>
        <strain evidence="10">CGMCC 1.12997</strain>
    </source>
</reference>
<dbReference type="InterPro" id="IPR006067">
    <property type="entry name" value="NO2/SO3_Rdtase_4Fe4S_dom"/>
</dbReference>
<dbReference type="Pfam" id="PF03460">
    <property type="entry name" value="NIR_SIR_ferr"/>
    <property type="match status" value="2"/>
</dbReference>
<dbReference type="SUPFAM" id="SSF55124">
    <property type="entry name" value="Nitrite/Sulfite reductase N-terminal domain-like"/>
    <property type="match status" value="2"/>
</dbReference>
<evidence type="ECO:0000313" key="11">
    <source>
        <dbReference type="Proteomes" id="UP000647241"/>
    </source>
</evidence>
<sequence length="573" mass="62909">MTTPSAPVIKETKAQKTERLKLAKNPWEAFDEIRQFARDGRDSVPEEWALYFRWWGVYSQGDGLGLAGGKNGEGKATEFFMLRIGLPNGLLTSHQLRVIGGITKKFARNLADITTRQNIQLHWLTIADLVEVVDALTEIGLSPKGACGDVVRNVTGCPLAGLSHDELIDASPLAVEVARTLTANTAFYNLPRKFKISISGCSLWCSYPEINDVALTATKHVVDDKEEVGYTLRVGGGLSTEPHIAARIPAFIRQDQALAAVIAAAEIFRDADVLRENRMKARSKYLFMKFGWTPESYLEVLESKLGYKLIPSPAEDENIADDIYRDHIGITQQRQPGLSSVGASVLRGRVTGDQLQKLADLADKYGNGQLRATIMQNIIIVNVPNEVTAALVIELNTLGFQVDVSSFWRGAIACTGTEFCKLAITETKGFAKWLVSEMEDRLPGFDQQIKLHVTGCTNSCGQHWIADIGLEGKRIKKDGKLVDAFHFCVGGAVGKYARTSRPLGYRAAAEDVPDAIERLLQAYLADRQPDEDLRAYFARHDDDTLRALLNGEAIDAVERDAPPVGAGRLAPGE</sequence>
<evidence type="ECO:0000256" key="7">
    <source>
        <dbReference type="ARBA" id="ARBA00023014"/>
    </source>
</evidence>
<dbReference type="Proteomes" id="UP000647241">
    <property type="component" value="Unassembled WGS sequence"/>
</dbReference>
<evidence type="ECO:0000259" key="8">
    <source>
        <dbReference type="Pfam" id="PF01077"/>
    </source>
</evidence>
<dbReference type="InterPro" id="IPR036136">
    <property type="entry name" value="Nit/Sulf_reduc_fer-like_dom_sf"/>
</dbReference>
<keyword evidence="2" id="KW-0004">4Fe-4S</keyword>
<name>A0A917M6R7_9BACT</name>
<dbReference type="Gene3D" id="3.90.480.20">
    <property type="match status" value="1"/>
</dbReference>
<dbReference type="EMBL" id="BMGT01000003">
    <property type="protein sequence ID" value="GGG80965.1"/>
    <property type="molecule type" value="Genomic_DNA"/>
</dbReference>
<evidence type="ECO:0000256" key="3">
    <source>
        <dbReference type="ARBA" id="ARBA00022617"/>
    </source>
</evidence>
<dbReference type="PRINTS" id="PR00397">
    <property type="entry name" value="SIROHAEM"/>
</dbReference>
<dbReference type="Gene3D" id="3.30.413.10">
    <property type="entry name" value="Sulfite Reductase Hemoprotein, domain 1"/>
    <property type="match status" value="2"/>
</dbReference>
<evidence type="ECO:0000259" key="9">
    <source>
        <dbReference type="Pfam" id="PF03460"/>
    </source>
</evidence>
<dbReference type="InterPro" id="IPR005117">
    <property type="entry name" value="NiRdtase/SiRdtase_haem-b_fer"/>
</dbReference>
<dbReference type="InterPro" id="IPR006066">
    <property type="entry name" value="NO2/SO3_Rdtase_FeS/sirohaem_BS"/>
</dbReference>
<keyword evidence="5" id="KW-0560">Oxidoreductase</keyword>
<proteinExistence type="inferred from homology"/>
<dbReference type="AlphaFoldDB" id="A0A917M6R7"/>
<accession>A0A917M6R7</accession>
<dbReference type="InterPro" id="IPR051329">
    <property type="entry name" value="NIR_SIR_4Fe-4S"/>
</dbReference>
<keyword evidence="11" id="KW-1185">Reference proteome</keyword>
<dbReference type="GO" id="GO:0020037">
    <property type="term" value="F:heme binding"/>
    <property type="evidence" value="ECO:0007669"/>
    <property type="project" value="InterPro"/>
</dbReference>
<reference evidence="10" key="2">
    <citation type="submission" date="2020-09" db="EMBL/GenBank/DDBJ databases">
        <authorList>
            <person name="Sun Q."/>
            <person name="Zhou Y."/>
        </authorList>
    </citation>
    <scope>NUCLEOTIDE SEQUENCE</scope>
    <source>
        <strain evidence="10">CGMCC 1.12997</strain>
    </source>
</reference>
<keyword evidence="4" id="KW-0479">Metal-binding</keyword>
<evidence type="ECO:0000256" key="5">
    <source>
        <dbReference type="ARBA" id="ARBA00023002"/>
    </source>
</evidence>
<dbReference type="PANTHER" id="PTHR32439">
    <property type="entry name" value="FERREDOXIN--NITRITE REDUCTASE, CHLOROPLASTIC"/>
    <property type="match status" value="1"/>
</dbReference>
<dbReference type="SUPFAM" id="SSF56014">
    <property type="entry name" value="Nitrite and sulphite reductase 4Fe-4S domain-like"/>
    <property type="match status" value="2"/>
</dbReference>
<evidence type="ECO:0000313" key="10">
    <source>
        <dbReference type="EMBL" id="GGG80965.1"/>
    </source>
</evidence>
<evidence type="ECO:0000256" key="4">
    <source>
        <dbReference type="ARBA" id="ARBA00022723"/>
    </source>
</evidence>
<dbReference type="Pfam" id="PF01077">
    <property type="entry name" value="NIR_SIR"/>
    <property type="match status" value="2"/>
</dbReference>
<dbReference type="GO" id="GO:0046872">
    <property type="term" value="F:metal ion binding"/>
    <property type="evidence" value="ECO:0007669"/>
    <property type="project" value="UniProtKB-KW"/>
</dbReference>
<comment type="caution">
    <text evidence="10">The sequence shown here is derived from an EMBL/GenBank/DDBJ whole genome shotgun (WGS) entry which is preliminary data.</text>
</comment>
<protein>
    <submittedName>
        <fullName evidence="10">Sulfite reductase</fullName>
    </submittedName>
</protein>
<gene>
    <name evidence="10" type="ORF">GCM10011585_25520</name>
</gene>
<evidence type="ECO:0000256" key="6">
    <source>
        <dbReference type="ARBA" id="ARBA00023004"/>
    </source>
</evidence>
<keyword evidence="6" id="KW-0408">Iron</keyword>
<keyword evidence="3" id="KW-0349">Heme</keyword>
<evidence type="ECO:0000256" key="1">
    <source>
        <dbReference type="ARBA" id="ARBA00010429"/>
    </source>
</evidence>
<dbReference type="PROSITE" id="PS00365">
    <property type="entry name" value="NIR_SIR"/>
    <property type="match status" value="2"/>
</dbReference>
<evidence type="ECO:0000256" key="2">
    <source>
        <dbReference type="ARBA" id="ARBA00022485"/>
    </source>
</evidence>
<feature type="domain" description="Nitrite/Sulfite reductase ferredoxin-like" evidence="9">
    <location>
        <begin position="77"/>
        <end position="138"/>
    </location>
</feature>
<feature type="domain" description="Nitrite/Sulfite reductase ferredoxin-like" evidence="9">
    <location>
        <begin position="332"/>
        <end position="396"/>
    </location>
</feature>
<dbReference type="PANTHER" id="PTHR32439:SF0">
    <property type="entry name" value="FERREDOXIN--NITRITE REDUCTASE, CHLOROPLASTIC"/>
    <property type="match status" value="1"/>
</dbReference>
<organism evidence="10 11">
    <name type="scientific">Edaphobacter dinghuensis</name>
    <dbReference type="NCBI Taxonomy" id="1560005"/>
    <lineage>
        <taxon>Bacteria</taxon>
        <taxon>Pseudomonadati</taxon>
        <taxon>Acidobacteriota</taxon>
        <taxon>Terriglobia</taxon>
        <taxon>Terriglobales</taxon>
        <taxon>Acidobacteriaceae</taxon>
        <taxon>Edaphobacter</taxon>
    </lineage>
</organism>
<dbReference type="RefSeq" id="WP_188554592.1">
    <property type="nucleotide sequence ID" value="NZ_BMGT01000003.1"/>
</dbReference>
<feature type="domain" description="Nitrite/sulphite reductase 4Fe-4S" evidence="8">
    <location>
        <begin position="147"/>
        <end position="306"/>
    </location>
</feature>
<dbReference type="GO" id="GO:0016491">
    <property type="term" value="F:oxidoreductase activity"/>
    <property type="evidence" value="ECO:0007669"/>
    <property type="project" value="UniProtKB-KW"/>
</dbReference>
<keyword evidence="7" id="KW-0411">Iron-sulfur</keyword>
<dbReference type="GO" id="GO:0051539">
    <property type="term" value="F:4 iron, 4 sulfur cluster binding"/>
    <property type="evidence" value="ECO:0007669"/>
    <property type="project" value="UniProtKB-KW"/>
</dbReference>
<dbReference type="InterPro" id="IPR045854">
    <property type="entry name" value="NO2/SO3_Rdtase_4Fe4S_sf"/>
</dbReference>
<feature type="domain" description="Nitrite/sulphite reductase 4Fe-4S" evidence="8">
    <location>
        <begin position="409"/>
        <end position="532"/>
    </location>
</feature>
<comment type="similarity">
    <text evidence="1">Belongs to the nitrite and sulfite reductase 4Fe-4S domain family.</text>
</comment>